<dbReference type="GeneID" id="26796884"/>
<dbReference type="OrthoDB" id="38377at10239"/>
<dbReference type="KEGG" id="vg:26796884"/>
<dbReference type="EMBL" id="KM652554">
    <property type="protein sequence ID" value="AIW02633.1"/>
    <property type="molecule type" value="Genomic_DNA"/>
</dbReference>
<name>A0A0A0RLC3_9CAUD</name>
<sequence length="56" mass="6532">MTENEAWLVTAATLLHGKYKDEVVIRNGRLWVWFKSDSGTEWTLQCPSQIVIDEEH</sequence>
<evidence type="ECO:0000313" key="1">
    <source>
        <dbReference type="EMBL" id="AIW02633.1"/>
    </source>
</evidence>
<gene>
    <name evidence="1" type="primary">155</name>
    <name evidence="1" type="ORF">PBI_JAY2JAY_155</name>
</gene>
<evidence type="ECO:0000313" key="2">
    <source>
        <dbReference type="Proteomes" id="UP000030200"/>
    </source>
</evidence>
<keyword evidence="2" id="KW-1185">Reference proteome</keyword>
<reference evidence="1 2" key="1">
    <citation type="submission" date="2014-09" db="EMBL/GenBank/DDBJ databases">
        <authorList>
            <person name="Gicewicz E.A."/>
            <person name="Hiryak K.M."/>
            <person name="Horoschock A.N."/>
            <person name="Kneeream E.R."/>
            <person name="Luchetta J."/>
            <person name="Mikolon A.R."/>
            <person name="Smith S.N."/>
            <person name="Svintozelskiy S."/>
            <person name="Yucha M.L."/>
            <person name="Manna D.P."/>
            <person name="Pidcock K.A."/>
            <person name="Laing C.E."/>
            <person name="Schaff J.E."/>
            <person name="Dashiell C.L."/>
            <person name="Macialek J.A."/>
            <person name="Anders K.R."/>
            <person name="Braun M.A."/>
            <person name="Delesalle V.A."/>
            <person name="Hughes L.E."/>
            <person name="Ware V.C."/>
            <person name="Bradley K.W."/>
            <person name="Barker L.P."/>
            <person name="Asai D.J."/>
            <person name="Bowman C.A."/>
            <person name="Russell D.A."/>
            <person name="Pope W.H."/>
            <person name="Jacobs-Sera D."/>
            <person name="Hendrix R.W."/>
            <person name="Hatfull G.F."/>
        </authorList>
    </citation>
    <scope>NUCLEOTIDE SEQUENCE [LARGE SCALE GENOMIC DNA]</scope>
</reference>
<dbReference type="RefSeq" id="YP_009225860.1">
    <property type="nucleotide sequence ID" value="NC_029098.1"/>
</dbReference>
<protein>
    <submittedName>
        <fullName evidence="1">Uncharacterized protein</fullName>
    </submittedName>
</protein>
<proteinExistence type="predicted"/>
<dbReference type="Proteomes" id="UP000030200">
    <property type="component" value="Segment"/>
</dbReference>
<accession>A0A0A0RLC3</accession>
<organism evidence="1 2">
    <name type="scientific">Streptomyces phage Jay2Jay</name>
    <dbReference type="NCBI Taxonomy" id="1556290"/>
    <lineage>
        <taxon>Viruses</taxon>
        <taxon>Duplodnaviria</taxon>
        <taxon>Heunggongvirae</taxon>
        <taxon>Uroviricota</taxon>
        <taxon>Caudoviricetes</taxon>
        <taxon>Stanwilliamsviridae</taxon>
        <taxon>Boydwoodruffvirinae</taxon>
        <taxon>Samistivirus</taxon>
        <taxon>Samistivirus jay2jay</taxon>
    </lineage>
</organism>